<sequence>MSNLKEQEAMIGVVYRPEVQPFPTQVKKFIFNKDTGAFMGRTASSWAKICIFYLIFYIGLASLFSLLMFILHLTLDPRIPKHQLDSSLIGTNPGLGFRPMPNDSNSLSTLIWYKGTSKEDFAYWTDSLTEFLETYRVLGDTAGRGANIDSCDFAKGRPDGKVCSVNVKNLMPCVPENNFNYHLQGPCIFLKLNRIFGWKPEIYEPNELPANMPDDLKHEIKGLVRENEFQKNSIWVSCEGETPADVEHVGPITYKPYPGFPAYFFPYENNEGYLSPIVAVLFEKPKTGILINIECKAWAKNIIHDRKDRLGSVHFELMID</sequence>
<comment type="similarity">
    <text evidence="2">Belongs to the X(+)/potassium ATPases subunit beta family.</text>
</comment>
<evidence type="ECO:0000256" key="9">
    <source>
        <dbReference type="ARBA" id="ARBA00022968"/>
    </source>
</evidence>
<keyword evidence="4" id="KW-1003">Cell membrane</keyword>
<dbReference type="GO" id="GO:0036376">
    <property type="term" value="P:sodium ion export across plasma membrane"/>
    <property type="evidence" value="ECO:0007669"/>
    <property type="project" value="TreeGrafter"/>
</dbReference>
<dbReference type="PROSITE" id="PS00390">
    <property type="entry name" value="ATPASE_NA_K_BETA_1"/>
    <property type="match status" value="1"/>
</dbReference>
<dbReference type="Pfam" id="PF00287">
    <property type="entry name" value="Na_K-ATPase"/>
    <property type="match status" value="1"/>
</dbReference>
<evidence type="ECO:0000256" key="15">
    <source>
        <dbReference type="ARBA" id="ARBA00023180"/>
    </source>
</evidence>
<keyword evidence="10 18" id="KW-1133">Transmembrane helix</keyword>
<keyword evidence="16" id="KW-0739">Sodium transport</keyword>
<dbReference type="GO" id="GO:0001671">
    <property type="term" value="F:ATPase activator activity"/>
    <property type="evidence" value="ECO:0007669"/>
    <property type="project" value="UniProtKB-ARBA"/>
</dbReference>
<evidence type="ECO:0000313" key="19">
    <source>
        <dbReference type="EMBL" id="JAI54464.1"/>
    </source>
</evidence>
<organism evidence="19">
    <name type="scientific">Rhodnius neglectus</name>
    <dbReference type="NCBI Taxonomy" id="72488"/>
    <lineage>
        <taxon>Eukaryota</taxon>
        <taxon>Metazoa</taxon>
        <taxon>Ecdysozoa</taxon>
        <taxon>Arthropoda</taxon>
        <taxon>Hexapoda</taxon>
        <taxon>Insecta</taxon>
        <taxon>Pterygota</taxon>
        <taxon>Neoptera</taxon>
        <taxon>Paraneoptera</taxon>
        <taxon>Hemiptera</taxon>
        <taxon>Heteroptera</taxon>
        <taxon>Panheteroptera</taxon>
        <taxon>Cimicomorpha</taxon>
        <taxon>Reduviidae</taxon>
        <taxon>Triatominae</taxon>
        <taxon>Rhodnius</taxon>
    </lineage>
</organism>
<evidence type="ECO:0000256" key="4">
    <source>
        <dbReference type="ARBA" id="ARBA00022475"/>
    </source>
</evidence>
<keyword evidence="8" id="KW-0630">Potassium</keyword>
<evidence type="ECO:0000256" key="12">
    <source>
        <dbReference type="ARBA" id="ARBA00023065"/>
    </source>
</evidence>
<keyword evidence="15" id="KW-0325">Glycoprotein</keyword>
<comment type="subcellular location">
    <subcellularLocation>
        <location evidence="1">Cell membrane</location>
        <topology evidence="1">Single-pass type II membrane protein</topology>
    </subcellularLocation>
</comment>
<keyword evidence="5" id="KW-0633">Potassium transport</keyword>
<dbReference type="PANTHER" id="PTHR11523">
    <property type="entry name" value="SODIUM/POTASSIUM-DEPENDENT ATPASE BETA SUBUNIT"/>
    <property type="match status" value="1"/>
</dbReference>
<evidence type="ECO:0000256" key="13">
    <source>
        <dbReference type="ARBA" id="ARBA00023136"/>
    </source>
</evidence>
<dbReference type="FunFam" id="2.60.40.1660:FF:000004">
    <property type="entry name" value="sodium/potassium-transporting ATPase subunit beta-2"/>
    <property type="match status" value="1"/>
</dbReference>
<evidence type="ECO:0000256" key="11">
    <source>
        <dbReference type="ARBA" id="ARBA00023053"/>
    </source>
</evidence>
<dbReference type="GO" id="GO:0006883">
    <property type="term" value="P:intracellular sodium ion homeostasis"/>
    <property type="evidence" value="ECO:0007669"/>
    <property type="project" value="TreeGrafter"/>
</dbReference>
<dbReference type="Gene3D" id="2.60.40.1660">
    <property type="entry name" value="Na, k-atpase alpha subunit"/>
    <property type="match status" value="1"/>
</dbReference>
<reference evidence="19" key="1">
    <citation type="journal article" date="2016" name="PLoS Negl. Trop. Dis.">
        <title>A Deep Insight into the Sialome of Rhodnius neglectus, a Vector of Chagas Disease.</title>
        <authorList>
            <person name="Santiago P.B."/>
            <person name="Assumpcao T.C."/>
            <person name="Araujo C.N."/>
            <person name="Bastos I.M."/>
            <person name="Neves D."/>
            <person name="Silva I.G."/>
            <person name="Charneau S."/>
            <person name="Queiroz R.M."/>
            <person name="Raiol T."/>
            <person name="Oliveira J.V."/>
            <person name="Sousa M.V."/>
            <person name="Calvo E."/>
            <person name="Ribeiro J.M."/>
            <person name="Santana J.M."/>
        </authorList>
    </citation>
    <scope>NUCLEOTIDE SEQUENCE</scope>
    <source>
        <tissue evidence="19">Salivary glands</tissue>
    </source>
</reference>
<keyword evidence="14" id="KW-1015">Disulfide bond</keyword>
<dbReference type="EMBL" id="GDKW01002131">
    <property type="protein sequence ID" value="JAI54464.1"/>
    <property type="molecule type" value="mRNA"/>
</dbReference>
<keyword evidence="6" id="KW-0740">Sodium/potassium transport</keyword>
<evidence type="ECO:0000256" key="6">
    <source>
        <dbReference type="ARBA" id="ARBA00022607"/>
    </source>
</evidence>
<evidence type="ECO:0000256" key="14">
    <source>
        <dbReference type="ARBA" id="ARBA00023157"/>
    </source>
</evidence>
<name>A0A0N7Z8X5_9HEMI</name>
<evidence type="ECO:0000256" key="5">
    <source>
        <dbReference type="ARBA" id="ARBA00022538"/>
    </source>
</evidence>
<keyword evidence="9" id="KW-0735">Signal-anchor</keyword>
<evidence type="ECO:0000256" key="10">
    <source>
        <dbReference type="ARBA" id="ARBA00022989"/>
    </source>
</evidence>
<keyword evidence="7 18" id="KW-0812">Transmembrane</keyword>
<evidence type="ECO:0000256" key="3">
    <source>
        <dbReference type="ARBA" id="ARBA00022448"/>
    </source>
</evidence>
<dbReference type="GO" id="GO:0005890">
    <property type="term" value="C:sodium:potassium-exchanging ATPase complex"/>
    <property type="evidence" value="ECO:0007669"/>
    <property type="project" value="InterPro"/>
</dbReference>
<evidence type="ECO:0000256" key="16">
    <source>
        <dbReference type="ARBA" id="ARBA00023201"/>
    </source>
</evidence>
<keyword evidence="12" id="KW-0406">Ion transport</keyword>
<evidence type="ECO:0000256" key="8">
    <source>
        <dbReference type="ARBA" id="ARBA00022958"/>
    </source>
</evidence>
<feature type="transmembrane region" description="Helical" evidence="18">
    <location>
        <begin position="51"/>
        <end position="75"/>
    </location>
</feature>
<evidence type="ECO:0000256" key="7">
    <source>
        <dbReference type="ARBA" id="ARBA00022692"/>
    </source>
</evidence>
<comment type="function">
    <text evidence="17">This is the non-catalytic component of the active enzyme, which catalyzes the hydrolysis of ATP coupled with the exchange of Na(+) and K(+) ions across the plasma membrane. The beta subunit regulates, through assembly of alpha/beta heterodimers, the number of sodium pumps transported to the plasma membrane.</text>
</comment>
<evidence type="ECO:0000256" key="17">
    <source>
        <dbReference type="ARBA" id="ARBA00025540"/>
    </source>
</evidence>
<evidence type="ECO:0000256" key="2">
    <source>
        <dbReference type="ARBA" id="ARBA00005876"/>
    </source>
</evidence>
<dbReference type="InterPro" id="IPR038702">
    <property type="entry name" value="Na/K_ATPase_sub_beta_sf"/>
</dbReference>
<keyword evidence="3" id="KW-0813">Transport</keyword>
<evidence type="ECO:0000256" key="1">
    <source>
        <dbReference type="ARBA" id="ARBA00004401"/>
    </source>
</evidence>
<dbReference type="PANTHER" id="PTHR11523:SF46">
    <property type="entry name" value="SODIUM_POTASSIUM-TRANSPORTING ATPASE SUBUNIT BETA-2"/>
    <property type="match status" value="1"/>
</dbReference>
<evidence type="ECO:0000256" key="18">
    <source>
        <dbReference type="SAM" id="Phobius"/>
    </source>
</evidence>
<dbReference type="GO" id="GO:1990573">
    <property type="term" value="P:potassium ion import across plasma membrane"/>
    <property type="evidence" value="ECO:0007669"/>
    <property type="project" value="TreeGrafter"/>
</dbReference>
<protein>
    <submittedName>
        <fullName evidence="19">Putative sodium/potassium-transporting atpase subunit beta-2</fullName>
    </submittedName>
</protein>
<keyword evidence="13 18" id="KW-0472">Membrane</keyword>
<accession>A0A0N7Z8X5</accession>
<dbReference type="AlphaFoldDB" id="A0A0N7Z8X5"/>
<keyword evidence="11" id="KW-0915">Sodium</keyword>
<dbReference type="GO" id="GO:0030007">
    <property type="term" value="P:intracellular potassium ion homeostasis"/>
    <property type="evidence" value="ECO:0007669"/>
    <property type="project" value="TreeGrafter"/>
</dbReference>
<dbReference type="InterPro" id="IPR000402">
    <property type="entry name" value="Na/K_ATPase_sub_beta"/>
</dbReference>
<proteinExistence type="evidence at transcript level"/>